<reference evidence="1" key="2">
    <citation type="submission" date="2023-05" db="EMBL/GenBank/DDBJ databases">
        <authorList>
            <consortium name="Lawrence Berkeley National Laboratory"/>
            <person name="Steindorff A."/>
            <person name="Hensen N."/>
            <person name="Bonometti L."/>
            <person name="Westerberg I."/>
            <person name="Brannstrom I.O."/>
            <person name="Guillou S."/>
            <person name="Cros-Aarteil S."/>
            <person name="Calhoun S."/>
            <person name="Haridas S."/>
            <person name="Kuo A."/>
            <person name="Mondo S."/>
            <person name="Pangilinan J."/>
            <person name="Riley R."/>
            <person name="Labutti K."/>
            <person name="Andreopoulos B."/>
            <person name="Lipzen A."/>
            <person name="Chen C."/>
            <person name="Yanf M."/>
            <person name="Daum C."/>
            <person name="Ng V."/>
            <person name="Clum A."/>
            <person name="Ohm R."/>
            <person name="Martin F."/>
            <person name="Silar P."/>
            <person name="Natvig D."/>
            <person name="Lalanne C."/>
            <person name="Gautier V."/>
            <person name="Ament-Velasquez S.L."/>
            <person name="Kruys A."/>
            <person name="Hutchinson M.I."/>
            <person name="Powell A.J."/>
            <person name="Barry K."/>
            <person name="Miller A.N."/>
            <person name="Grigoriev I.V."/>
            <person name="Debuchy R."/>
            <person name="Gladieux P."/>
            <person name="Thoren M.H."/>
            <person name="Johannesson H."/>
        </authorList>
    </citation>
    <scope>NUCLEOTIDE SEQUENCE</scope>
    <source>
        <strain evidence="1">PSN309</strain>
    </source>
</reference>
<name>A0AAN7ADQ6_9PEZI</name>
<dbReference type="Proteomes" id="UP001302126">
    <property type="component" value="Unassembled WGS sequence"/>
</dbReference>
<evidence type="ECO:0000313" key="1">
    <source>
        <dbReference type="EMBL" id="KAK4183428.1"/>
    </source>
</evidence>
<comment type="caution">
    <text evidence="1">The sequence shown here is derived from an EMBL/GenBank/DDBJ whole genome shotgun (WGS) entry which is preliminary data.</text>
</comment>
<evidence type="ECO:0000313" key="2">
    <source>
        <dbReference type="Proteomes" id="UP001302126"/>
    </source>
</evidence>
<dbReference type="AlphaFoldDB" id="A0AAN7ADQ6"/>
<keyword evidence="2" id="KW-1185">Reference proteome</keyword>
<protein>
    <submittedName>
        <fullName evidence="1">Uncharacterized protein</fullName>
    </submittedName>
</protein>
<organism evidence="1 2">
    <name type="scientific">Podospora australis</name>
    <dbReference type="NCBI Taxonomy" id="1536484"/>
    <lineage>
        <taxon>Eukaryota</taxon>
        <taxon>Fungi</taxon>
        <taxon>Dikarya</taxon>
        <taxon>Ascomycota</taxon>
        <taxon>Pezizomycotina</taxon>
        <taxon>Sordariomycetes</taxon>
        <taxon>Sordariomycetidae</taxon>
        <taxon>Sordariales</taxon>
        <taxon>Podosporaceae</taxon>
        <taxon>Podospora</taxon>
    </lineage>
</organism>
<dbReference type="EMBL" id="MU864549">
    <property type="protein sequence ID" value="KAK4183428.1"/>
    <property type="molecule type" value="Genomic_DNA"/>
</dbReference>
<accession>A0AAN7ADQ6</accession>
<dbReference type="Gene3D" id="2.40.160.20">
    <property type="match status" value="1"/>
</dbReference>
<proteinExistence type="predicted"/>
<sequence>MAPTSGFPTTVPAFKIKAQLSGLLPVGDIHTGSNLTAVTFGGGSLKSVEGFTPKLDAKIVNGHDWFRVDNDKKHGRLSISGIATDDEGRSLRVIAEGLIELNEHTAPVLFGGPDAAGAADMPFGFAVEYVKFEVGHEAYKALDNALFAGSLRFGKSAEGLYAEIAVAKIVAGSGFE</sequence>
<gene>
    <name evidence="1" type="ORF">QBC35DRAFT_418934</name>
</gene>
<dbReference type="Pfam" id="PF11578">
    <property type="entry name" value="DUF3237"/>
    <property type="match status" value="1"/>
</dbReference>
<reference evidence="1" key="1">
    <citation type="journal article" date="2023" name="Mol. Phylogenet. Evol.">
        <title>Genome-scale phylogeny and comparative genomics of the fungal order Sordariales.</title>
        <authorList>
            <person name="Hensen N."/>
            <person name="Bonometti L."/>
            <person name="Westerberg I."/>
            <person name="Brannstrom I.O."/>
            <person name="Guillou S."/>
            <person name="Cros-Aarteil S."/>
            <person name="Calhoun S."/>
            <person name="Haridas S."/>
            <person name="Kuo A."/>
            <person name="Mondo S."/>
            <person name="Pangilinan J."/>
            <person name="Riley R."/>
            <person name="LaButti K."/>
            <person name="Andreopoulos B."/>
            <person name="Lipzen A."/>
            <person name="Chen C."/>
            <person name="Yan M."/>
            <person name="Daum C."/>
            <person name="Ng V."/>
            <person name="Clum A."/>
            <person name="Steindorff A."/>
            <person name="Ohm R.A."/>
            <person name="Martin F."/>
            <person name="Silar P."/>
            <person name="Natvig D.O."/>
            <person name="Lalanne C."/>
            <person name="Gautier V."/>
            <person name="Ament-Velasquez S.L."/>
            <person name="Kruys A."/>
            <person name="Hutchinson M.I."/>
            <person name="Powell A.J."/>
            <person name="Barry K."/>
            <person name="Miller A.N."/>
            <person name="Grigoriev I.V."/>
            <person name="Debuchy R."/>
            <person name="Gladieux P."/>
            <person name="Hiltunen Thoren M."/>
            <person name="Johannesson H."/>
        </authorList>
    </citation>
    <scope>NUCLEOTIDE SEQUENCE</scope>
    <source>
        <strain evidence="1">PSN309</strain>
    </source>
</reference>